<name>A0A6A3AA85_HIBSY</name>
<accession>A0A6A3AA85</accession>
<dbReference type="Proteomes" id="UP000436088">
    <property type="component" value="Unassembled WGS sequence"/>
</dbReference>
<sequence length="222" mass="24358">MHSRRLTLAQTKRMNVLHGTCTSQHIGRHALRAPCTPGDLPSLGCPRIPSHSSLGCPWIARSDGLGRIALDALGWRRSDGLECPACWERIDCQNSKPYAPCNSSQLPIVPRPYHEKSRKNSVKPNRVEPDRASALAPSQPAKPKLHVSFNYNSSSPAGSRDQVGVTSVGIDLQTKKVIDDSNRGRDSFKRVDDCECSLWPPIALYLSAISDLHRANVTGFTV</sequence>
<evidence type="ECO:0000256" key="1">
    <source>
        <dbReference type="SAM" id="MobiDB-lite"/>
    </source>
</evidence>
<keyword evidence="3" id="KW-1185">Reference proteome</keyword>
<feature type="region of interest" description="Disordered" evidence="1">
    <location>
        <begin position="109"/>
        <end position="142"/>
    </location>
</feature>
<gene>
    <name evidence="2" type="ORF">F3Y22_tig00110556pilonHSYRG00865</name>
</gene>
<reference evidence="2" key="1">
    <citation type="submission" date="2019-09" db="EMBL/GenBank/DDBJ databases">
        <title>Draft genome information of white flower Hibiscus syriacus.</title>
        <authorList>
            <person name="Kim Y.-M."/>
        </authorList>
    </citation>
    <scope>NUCLEOTIDE SEQUENCE [LARGE SCALE GENOMIC DNA]</scope>
    <source>
        <strain evidence="2">YM2019G1</strain>
    </source>
</reference>
<protein>
    <submittedName>
        <fullName evidence="2">Uncharacterized protein</fullName>
    </submittedName>
</protein>
<proteinExistence type="predicted"/>
<comment type="caution">
    <text evidence="2">The sequence shown here is derived from an EMBL/GenBank/DDBJ whole genome shotgun (WGS) entry which is preliminary data.</text>
</comment>
<evidence type="ECO:0000313" key="3">
    <source>
        <dbReference type="Proteomes" id="UP000436088"/>
    </source>
</evidence>
<evidence type="ECO:0000313" key="2">
    <source>
        <dbReference type="EMBL" id="KAE8700853.1"/>
    </source>
</evidence>
<dbReference type="EMBL" id="VEPZ02001028">
    <property type="protein sequence ID" value="KAE8700853.1"/>
    <property type="molecule type" value="Genomic_DNA"/>
</dbReference>
<organism evidence="2 3">
    <name type="scientific">Hibiscus syriacus</name>
    <name type="common">Rose of Sharon</name>
    <dbReference type="NCBI Taxonomy" id="106335"/>
    <lineage>
        <taxon>Eukaryota</taxon>
        <taxon>Viridiplantae</taxon>
        <taxon>Streptophyta</taxon>
        <taxon>Embryophyta</taxon>
        <taxon>Tracheophyta</taxon>
        <taxon>Spermatophyta</taxon>
        <taxon>Magnoliopsida</taxon>
        <taxon>eudicotyledons</taxon>
        <taxon>Gunneridae</taxon>
        <taxon>Pentapetalae</taxon>
        <taxon>rosids</taxon>
        <taxon>malvids</taxon>
        <taxon>Malvales</taxon>
        <taxon>Malvaceae</taxon>
        <taxon>Malvoideae</taxon>
        <taxon>Hibiscus</taxon>
    </lineage>
</organism>
<dbReference type="AlphaFoldDB" id="A0A6A3AA85"/>